<dbReference type="OrthoDB" id="2191719at2759"/>
<dbReference type="EMBL" id="AFBI03000057">
    <property type="protein sequence ID" value="EJW02750.1"/>
    <property type="molecule type" value="Genomic_DNA"/>
</dbReference>
<sequence>MNRNLKSTKCLNVLNYFRKFEVICFFNRKIVKPCMQMPIYTISCILKLVTFIYSQCYNYEKVETDEPVFTSINEYLYSKEQHERVFYFVLTDIVDSTKKWCENGVYMHYEMLWHAKMGEKLILKHDGYIINREGDSFFVAFLDKSSAVNFATEYYKKINERRKNNNNSPLSLQARIAVSEAFCVAFLDQYRYSFLGDEIDNIAGFCNNINRAGMIIA</sequence>
<evidence type="ECO:0008006" key="3">
    <source>
        <dbReference type="Google" id="ProtNLM"/>
    </source>
</evidence>
<dbReference type="InParanoid" id="J9DJF8"/>
<keyword evidence="2" id="KW-1185">Reference proteome</keyword>
<accession>J9DJF8</accession>
<dbReference type="InterPro" id="IPR029787">
    <property type="entry name" value="Nucleotide_cyclase"/>
</dbReference>
<gene>
    <name evidence="1" type="ORF">EDEG_02843</name>
</gene>
<comment type="caution">
    <text evidence="1">The sequence shown here is derived from an EMBL/GenBank/DDBJ whole genome shotgun (WGS) entry which is preliminary data.</text>
</comment>
<name>J9DJF8_EDHAE</name>
<dbReference type="VEuPathDB" id="MicrosporidiaDB:EDEG_02843"/>
<protein>
    <recommendedName>
        <fullName evidence="3">Guanylate cyclase domain-containing protein</fullName>
    </recommendedName>
</protein>
<dbReference type="AlphaFoldDB" id="J9DJF8"/>
<organism evidence="1 2">
    <name type="scientific">Edhazardia aedis (strain USNM 41457)</name>
    <name type="common">Microsporidian parasite</name>
    <dbReference type="NCBI Taxonomy" id="1003232"/>
    <lineage>
        <taxon>Eukaryota</taxon>
        <taxon>Fungi</taxon>
        <taxon>Fungi incertae sedis</taxon>
        <taxon>Microsporidia</taxon>
        <taxon>Edhazardia</taxon>
    </lineage>
</organism>
<dbReference type="Proteomes" id="UP000003163">
    <property type="component" value="Unassembled WGS sequence"/>
</dbReference>
<reference evidence="2" key="2">
    <citation type="submission" date="2015-07" db="EMBL/GenBank/DDBJ databases">
        <title>Contrasting host-pathogen interactions and genome evolution in two generalist and specialist microsporidian pathogens of mosquitoes.</title>
        <authorList>
            <consortium name="The Broad Institute Genomics Platform"/>
            <consortium name="The Broad Institute Genome Sequencing Center for Infectious Disease"/>
            <person name="Cuomo C.A."/>
            <person name="Sanscrainte N.D."/>
            <person name="Goldberg J.M."/>
            <person name="Heiman D."/>
            <person name="Young S."/>
            <person name="Zeng Q."/>
            <person name="Becnel J.J."/>
            <person name="Birren B.W."/>
        </authorList>
    </citation>
    <scope>NUCLEOTIDE SEQUENCE [LARGE SCALE GENOMIC DNA]</scope>
    <source>
        <strain evidence="2">USNM 41457</strain>
    </source>
</reference>
<evidence type="ECO:0000313" key="2">
    <source>
        <dbReference type="Proteomes" id="UP000003163"/>
    </source>
</evidence>
<reference evidence="1 2" key="1">
    <citation type="submission" date="2011-08" db="EMBL/GenBank/DDBJ databases">
        <authorList>
            <person name="Liu Z.J."/>
            <person name="Shi F.L."/>
            <person name="Lu J.Q."/>
            <person name="Li M."/>
            <person name="Wang Z.L."/>
        </authorList>
    </citation>
    <scope>NUCLEOTIDE SEQUENCE [LARGE SCALE GENOMIC DNA]</scope>
    <source>
        <strain evidence="1 2">USNM 41457</strain>
    </source>
</reference>
<dbReference type="Gene3D" id="3.30.70.1230">
    <property type="entry name" value="Nucleotide cyclase"/>
    <property type="match status" value="1"/>
</dbReference>
<proteinExistence type="predicted"/>
<dbReference type="HOGENOM" id="CLU_1272283_0_0_1"/>
<dbReference type="SUPFAM" id="SSF55073">
    <property type="entry name" value="Nucleotide cyclase"/>
    <property type="match status" value="1"/>
</dbReference>
<evidence type="ECO:0000313" key="1">
    <source>
        <dbReference type="EMBL" id="EJW02750.1"/>
    </source>
</evidence>